<dbReference type="InterPro" id="IPR002550">
    <property type="entry name" value="CNNM"/>
</dbReference>
<sequence length="437" mass="48936">MDETPGTTNVISQLLFLLILTIANAFFAGAEMATVSVNKNKIKMLAENGNKNAQLLQELLKEPTKFLSTIQVAITLSGFLASASAATSFSAPLDILMTKLGIPYGETIAIIIVTVVLSFFTLVFGELVPKRIALQKAEAISLFTIKPVLFISRLTSPFIKLLSFSTGLVLQVLGMKAENLEENISKEEIKSMVEAGQANGVFNETEKEMINSIFEFDDILASEIMIPRTDVYSIDIDASIGEYLDELLETKHSRIPVFEEDIDNIIGVLYIKDLILEARNKGFENVDIRSILRKPYLVPESKNIDTLFKEMQKSKKYIAILIDEYGGFSGIVTMEDLVEEVMGNIDDEYDDNEPKLEKIDNHIYLVDGLYPVDELIDILNIDIVSKNHNTISGYLIDTLGEIPDNSYLDKEIKINNTIFKIKSIKENRIDKIELILK</sequence>
<dbReference type="InterPro" id="IPR044751">
    <property type="entry name" value="Ion_transp-like_CBS"/>
</dbReference>
<dbReference type="PANTHER" id="PTHR43099:SF5">
    <property type="entry name" value="HLYC_CORC FAMILY TRANSPORTER"/>
    <property type="match status" value="1"/>
</dbReference>
<comment type="caution">
    <text evidence="13">The sequence shown here is derived from an EMBL/GenBank/DDBJ whole genome shotgun (WGS) entry which is preliminary data.</text>
</comment>
<feature type="domain" description="CNNM transmembrane" evidence="12">
    <location>
        <begin position="6"/>
        <end position="206"/>
    </location>
</feature>
<organism evidence="13 14">
    <name type="scientific">Fusobacterium ulcerans 12-1B</name>
    <dbReference type="NCBI Taxonomy" id="457404"/>
    <lineage>
        <taxon>Bacteria</taxon>
        <taxon>Fusobacteriati</taxon>
        <taxon>Fusobacteriota</taxon>
        <taxon>Fusobacteriia</taxon>
        <taxon>Fusobacteriales</taxon>
        <taxon>Fusobacteriaceae</taxon>
        <taxon>Fusobacterium</taxon>
    </lineage>
</organism>
<proteinExistence type="predicted"/>
<dbReference type="CDD" id="cd04590">
    <property type="entry name" value="CBS_pair_CorC_HlyC_assoc"/>
    <property type="match status" value="1"/>
</dbReference>
<dbReference type="Proteomes" id="UP000003233">
    <property type="component" value="Unassembled WGS sequence"/>
</dbReference>
<evidence type="ECO:0000256" key="2">
    <source>
        <dbReference type="ARBA" id="ARBA00022475"/>
    </source>
</evidence>
<evidence type="ECO:0000256" key="4">
    <source>
        <dbReference type="ARBA" id="ARBA00022737"/>
    </source>
</evidence>
<evidence type="ECO:0000256" key="6">
    <source>
        <dbReference type="ARBA" id="ARBA00023122"/>
    </source>
</evidence>
<keyword evidence="3 9" id="KW-0812">Transmembrane</keyword>
<dbReference type="PANTHER" id="PTHR43099">
    <property type="entry name" value="UPF0053 PROTEIN YRKA"/>
    <property type="match status" value="1"/>
</dbReference>
<evidence type="ECO:0000259" key="12">
    <source>
        <dbReference type="PROSITE" id="PS51846"/>
    </source>
</evidence>
<dbReference type="SMART" id="SM00116">
    <property type="entry name" value="CBS"/>
    <property type="match status" value="2"/>
</dbReference>
<dbReference type="EMBL" id="AGWJ02000002">
    <property type="protein sequence ID" value="EHO83489.1"/>
    <property type="molecule type" value="Genomic_DNA"/>
</dbReference>
<protein>
    <recommendedName>
        <fullName evidence="15">Hemolysin</fullName>
    </recommendedName>
</protein>
<keyword evidence="14" id="KW-1185">Reference proteome</keyword>
<dbReference type="GO" id="GO:0050660">
    <property type="term" value="F:flavin adenine dinucleotide binding"/>
    <property type="evidence" value="ECO:0007669"/>
    <property type="project" value="InterPro"/>
</dbReference>
<dbReference type="HOGENOM" id="CLU_015237_4_0_0"/>
<dbReference type="PROSITE" id="PS51371">
    <property type="entry name" value="CBS"/>
    <property type="match status" value="2"/>
</dbReference>
<name>H1PQ14_9FUSO</name>
<dbReference type="SUPFAM" id="SSF56176">
    <property type="entry name" value="FAD-binding/transporter-associated domain-like"/>
    <property type="match status" value="1"/>
</dbReference>
<dbReference type="Pfam" id="PF00571">
    <property type="entry name" value="CBS"/>
    <property type="match status" value="2"/>
</dbReference>
<gene>
    <name evidence="13" type="ORF">HMPREF0402_00507</name>
</gene>
<dbReference type="Gene3D" id="3.10.580.10">
    <property type="entry name" value="CBS-domain"/>
    <property type="match status" value="1"/>
</dbReference>
<dbReference type="InterPro" id="IPR046342">
    <property type="entry name" value="CBS_dom_sf"/>
</dbReference>
<dbReference type="Pfam" id="PF03471">
    <property type="entry name" value="CorC_HlyC"/>
    <property type="match status" value="1"/>
</dbReference>
<dbReference type="Gene3D" id="3.30.465.10">
    <property type="match status" value="1"/>
</dbReference>
<dbReference type="PROSITE" id="PS51846">
    <property type="entry name" value="CNNM"/>
    <property type="match status" value="1"/>
</dbReference>
<reference evidence="13 14" key="1">
    <citation type="submission" date="2012-07" db="EMBL/GenBank/DDBJ databases">
        <title>The Genome Sequence of Fusobacterium ulcerans 12_1B.</title>
        <authorList>
            <consortium name="The Broad Institute Genome Sequencing Platform"/>
            <person name="Earl A."/>
            <person name="Ward D."/>
            <person name="Feldgarden M."/>
            <person name="Gevers D."/>
            <person name="Strauss J."/>
            <person name="Ambrose C.E."/>
            <person name="Allen-Vercoe E."/>
            <person name="Walker B."/>
            <person name="Young S.K."/>
            <person name="Zeng Q."/>
            <person name="Gargeya S."/>
            <person name="Fitzgerald M."/>
            <person name="Haas B."/>
            <person name="Abouelleil A."/>
            <person name="Alvarado L."/>
            <person name="Arachchi H.M."/>
            <person name="Berlin A.M."/>
            <person name="Chapman S.B."/>
            <person name="Goldberg J."/>
            <person name="Griggs A."/>
            <person name="Gujja S."/>
            <person name="Hansen M."/>
            <person name="Howarth C."/>
            <person name="Imamovic A."/>
            <person name="Larimer J."/>
            <person name="McCowen C."/>
            <person name="Montmayeur A."/>
            <person name="Murphy C."/>
            <person name="Neiman D."/>
            <person name="Pearson M."/>
            <person name="Priest M."/>
            <person name="Roberts A."/>
            <person name="Saif S."/>
            <person name="Shea T."/>
            <person name="Sisk P."/>
            <person name="Sykes S."/>
            <person name="Wortman J."/>
            <person name="Nusbaum C."/>
            <person name="Birren B."/>
        </authorList>
    </citation>
    <scope>NUCLEOTIDE SEQUENCE [LARGE SCALE GENOMIC DNA]</scope>
    <source>
        <strain evidence="13 14">12_1B</strain>
    </source>
</reference>
<evidence type="ECO:0000313" key="13">
    <source>
        <dbReference type="EMBL" id="EHO83489.1"/>
    </source>
</evidence>
<feature type="transmembrane region" description="Helical" evidence="10">
    <location>
        <begin position="107"/>
        <end position="128"/>
    </location>
</feature>
<dbReference type="SMART" id="SM01091">
    <property type="entry name" value="CorC_HlyC"/>
    <property type="match status" value="1"/>
</dbReference>
<comment type="subcellular location">
    <subcellularLocation>
        <location evidence="1">Cell membrane</location>
        <topology evidence="1">Multi-pass membrane protein</topology>
    </subcellularLocation>
</comment>
<dbReference type="RefSeq" id="WP_008695848.1">
    <property type="nucleotide sequence ID" value="NZ_KE161007.1"/>
</dbReference>
<feature type="domain" description="CBS" evidence="11">
    <location>
        <begin position="291"/>
        <end position="348"/>
    </location>
</feature>
<keyword evidence="7 9" id="KW-0472">Membrane</keyword>
<evidence type="ECO:0000256" key="3">
    <source>
        <dbReference type="ARBA" id="ARBA00022692"/>
    </source>
</evidence>
<evidence type="ECO:0000256" key="10">
    <source>
        <dbReference type="SAM" id="Phobius"/>
    </source>
</evidence>
<feature type="transmembrane region" description="Helical" evidence="10">
    <location>
        <begin position="14"/>
        <end position="35"/>
    </location>
</feature>
<dbReference type="PATRIC" id="fig|457404.5.peg.746"/>
<feature type="transmembrane region" description="Helical" evidence="10">
    <location>
        <begin position="66"/>
        <end position="87"/>
    </location>
</feature>
<dbReference type="AlphaFoldDB" id="H1PQ14"/>
<dbReference type="InterPro" id="IPR000644">
    <property type="entry name" value="CBS_dom"/>
</dbReference>
<dbReference type="BioCyc" id="FSP457404-HMP:GTSQ-508-MONOMER"/>
<keyword evidence="4" id="KW-0677">Repeat</keyword>
<evidence type="ECO:0000259" key="11">
    <source>
        <dbReference type="PROSITE" id="PS51371"/>
    </source>
</evidence>
<keyword evidence="6 8" id="KW-0129">CBS domain</keyword>
<dbReference type="InterPro" id="IPR036318">
    <property type="entry name" value="FAD-bd_PCMH-like_sf"/>
</dbReference>
<evidence type="ECO:0000256" key="9">
    <source>
        <dbReference type="PROSITE-ProRule" id="PRU01193"/>
    </source>
</evidence>
<evidence type="ECO:0000256" key="8">
    <source>
        <dbReference type="PROSITE-ProRule" id="PRU00703"/>
    </source>
</evidence>
<evidence type="ECO:0000256" key="5">
    <source>
        <dbReference type="ARBA" id="ARBA00022989"/>
    </source>
</evidence>
<dbReference type="InterPro" id="IPR005170">
    <property type="entry name" value="Transptr-assoc_dom"/>
</dbReference>
<evidence type="ECO:0008006" key="15">
    <source>
        <dbReference type="Google" id="ProtNLM"/>
    </source>
</evidence>
<dbReference type="FunFam" id="3.10.580.10:FF:000002">
    <property type="entry name" value="Magnesium/cobalt efflux protein CorC"/>
    <property type="match status" value="1"/>
</dbReference>
<keyword evidence="2" id="KW-1003">Cell membrane</keyword>
<accession>H1PQ14</accession>
<evidence type="ECO:0000256" key="1">
    <source>
        <dbReference type="ARBA" id="ARBA00004651"/>
    </source>
</evidence>
<dbReference type="GO" id="GO:0005886">
    <property type="term" value="C:plasma membrane"/>
    <property type="evidence" value="ECO:0007669"/>
    <property type="project" value="UniProtKB-SubCell"/>
</dbReference>
<evidence type="ECO:0000256" key="7">
    <source>
        <dbReference type="ARBA" id="ARBA00023136"/>
    </source>
</evidence>
<evidence type="ECO:0000313" key="14">
    <source>
        <dbReference type="Proteomes" id="UP000003233"/>
    </source>
</evidence>
<dbReference type="InterPro" id="IPR051676">
    <property type="entry name" value="UPF0053_domain"/>
</dbReference>
<dbReference type="InterPro" id="IPR016169">
    <property type="entry name" value="FAD-bd_PCMH_sub2"/>
</dbReference>
<keyword evidence="5 9" id="KW-1133">Transmembrane helix</keyword>
<dbReference type="Pfam" id="PF01595">
    <property type="entry name" value="CNNM"/>
    <property type="match status" value="1"/>
</dbReference>
<feature type="domain" description="CBS" evidence="11">
    <location>
        <begin position="225"/>
        <end position="288"/>
    </location>
</feature>
<dbReference type="SUPFAM" id="SSF54631">
    <property type="entry name" value="CBS-domain pair"/>
    <property type="match status" value="1"/>
</dbReference>